<dbReference type="PIRSF" id="PIRSF006429">
    <property type="entry name" value="GOGAT_lg_2"/>
    <property type="match status" value="1"/>
</dbReference>
<keyword evidence="3" id="KW-1133">Transmembrane helix</keyword>
<evidence type="ECO:0000313" key="6">
    <source>
        <dbReference type="Proteomes" id="UP001150830"/>
    </source>
</evidence>
<dbReference type="CDD" id="cd02808">
    <property type="entry name" value="GltS_FMN"/>
    <property type="match status" value="1"/>
</dbReference>
<keyword evidence="3" id="KW-0812">Transmembrane</keyword>
<name>A0A9X3EBH1_9GAMM</name>
<proteinExistence type="inferred from homology"/>
<comment type="caution">
    <text evidence="5">The sequence shown here is derived from an EMBL/GenBank/DDBJ whole genome shotgun (WGS) entry which is preliminary data.</text>
</comment>
<feature type="transmembrane region" description="Helical" evidence="3">
    <location>
        <begin position="12"/>
        <end position="36"/>
    </location>
</feature>
<keyword evidence="6" id="KW-1185">Reference proteome</keyword>
<evidence type="ECO:0000256" key="1">
    <source>
        <dbReference type="ARBA" id="ARBA00009716"/>
    </source>
</evidence>
<dbReference type="EMBL" id="JAPNOA010000016">
    <property type="protein sequence ID" value="MCY0964488.1"/>
    <property type="molecule type" value="Genomic_DNA"/>
</dbReference>
<feature type="domain" description="Glutamate synthase" evidence="4">
    <location>
        <begin position="134"/>
        <end position="466"/>
    </location>
</feature>
<dbReference type="SUPFAM" id="SSF51395">
    <property type="entry name" value="FMN-linked oxidoreductases"/>
    <property type="match status" value="1"/>
</dbReference>
<dbReference type="GO" id="GO:0015930">
    <property type="term" value="F:glutamate synthase activity"/>
    <property type="evidence" value="ECO:0007669"/>
    <property type="project" value="InterPro"/>
</dbReference>
<evidence type="ECO:0000256" key="2">
    <source>
        <dbReference type="PIRNR" id="PIRNR006429"/>
    </source>
</evidence>
<dbReference type="InterPro" id="IPR024188">
    <property type="entry name" value="GltB"/>
</dbReference>
<gene>
    <name evidence="5" type="ORF">OUO13_04760</name>
</gene>
<accession>A0A9X3EBH1</accession>
<evidence type="ECO:0000259" key="4">
    <source>
        <dbReference type="Pfam" id="PF01645"/>
    </source>
</evidence>
<sequence length="509" mass="56388">MTNEVFTLAAWGVLILIGLLGTLTVGVLGWLAYAYWVDIHQTQHTVRRNFPVIGRFRYFFEHMGEFFRQYFFAMDREEMPFNRAERAWVYRAAKKESTTVAFGSTRRLDVPGTVLFVNSPFPALKQDFAESGPLTIGEHCRMPYTTSSLVNISGMSFGALSQPAIRALSNGARKAGCWLNTGEGGLSPYHLEGGCDVIFQIGTAKYGVRDERGQLDDDKLRAIAAHEQVKMFEIKLSQGAKPGKGGILPANKVNAEIAAIRHIPIWEDSISPNGHPEIRSVDDLLDMIERVRSVTGKPTGFKAVLGDIDWIRDLCRAIHQRGRQCAPDFITLDGAEGGTGAAPQPLMDYMGLPLTQSLPMLVDVLDEFHLRPRIRVIASGKLITPDRVAWALCVGADFVNTARGFMFALGCIQALQCNKNTCPTGITTHDRHLQAGLVPQDKAERVFHFVQTLVQEVGVIAHSCGVDEPRKLQRRHARMVQPDGQVPLLSELYGTQSFHPAAAEMRAYE</sequence>
<dbReference type="RefSeq" id="WP_283172704.1">
    <property type="nucleotide sequence ID" value="NZ_JAPNOA010000016.1"/>
</dbReference>
<dbReference type="GO" id="GO:0006537">
    <property type="term" value="P:glutamate biosynthetic process"/>
    <property type="evidence" value="ECO:0007669"/>
    <property type="project" value="InterPro"/>
</dbReference>
<dbReference type="Gene3D" id="3.20.20.70">
    <property type="entry name" value="Aldolase class I"/>
    <property type="match status" value="1"/>
</dbReference>
<dbReference type="Proteomes" id="UP001150830">
    <property type="component" value="Unassembled WGS sequence"/>
</dbReference>
<dbReference type="AlphaFoldDB" id="A0A9X3EBH1"/>
<comment type="similarity">
    <text evidence="1 2">Belongs to the glutamate synthase family.</text>
</comment>
<dbReference type="InterPro" id="IPR013785">
    <property type="entry name" value="Aldolase_TIM"/>
</dbReference>
<evidence type="ECO:0000313" key="5">
    <source>
        <dbReference type="EMBL" id="MCY0964488.1"/>
    </source>
</evidence>
<dbReference type="PANTHER" id="PTHR43819:SF1">
    <property type="entry name" value="ARCHAEAL-TYPE GLUTAMATE SYNTHASE [NADPH]"/>
    <property type="match status" value="1"/>
</dbReference>
<evidence type="ECO:0000256" key="3">
    <source>
        <dbReference type="SAM" id="Phobius"/>
    </source>
</evidence>
<reference evidence="5" key="1">
    <citation type="submission" date="2022-11" db="EMBL/GenBank/DDBJ databases">
        <title>Parathalassolutuus dongxingensis gen. nov., sp. nov., a novel member of family Oceanospirillaceae isolated from a coastal shrimp pond in Guangxi, China.</title>
        <authorList>
            <person name="Chen H."/>
        </authorList>
    </citation>
    <scope>NUCLEOTIDE SEQUENCE</scope>
    <source>
        <strain evidence="5">G-43</strain>
    </source>
</reference>
<organism evidence="5 6">
    <name type="scientific">Parathalassolituus penaei</name>
    <dbReference type="NCBI Taxonomy" id="2997323"/>
    <lineage>
        <taxon>Bacteria</taxon>
        <taxon>Pseudomonadati</taxon>
        <taxon>Pseudomonadota</taxon>
        <taxon>Gammaproteobacteria</taxon>
        <taxon>Oceanospirillales</taxon>
        <taxon>Oceanospirillaceae</taxon>
        <taxon>Parathalassolituus</taxon>
    </lineage>
</organism>
<dbReference type="InterPro" id="IPR002932">
    <property type="entry name" value="Glu_synthdom"/>
</dbReference>
<protein>
    <submittedName>
        <fullName evidence="5">FMN-binding glutamate synthase family protein</fullName>
    </submittedName>
</protein>
<keyword evidence="3" id="KW-0472">Membrane</keyword>
<dbReference type="PANTHER" id="PTHR43819">
    <property type="entry name" value="ARCHAEAL-TYPE GLUTAMATE SYNTHASE [NADPH]"/>
    <property type="match status" value="1"/>
</dbReference>
<dbReference type="Pfam" id="PF01645">
    <property type="entry name" value="Glu_synthase"/>
    <property type="match status" value="1"/>
</dbReference>